<dbReference type="PROSITE" id="PS51053">
    <property type="entry name" value="SERTA"/>
    <property type="match status" value="1"/>
</dbReference>
<name>A0A4W5JZ75_9TELE</name>
<feature type="compositionally biased region" description="Low complexity" evidence="1">
    <location>
        <begin position="156"/>
        <end position="167"/>
    </location>
</feature>
<accession>A0A4W5JZ75</accession>
<dbReference type="InterPro" id="IPR052262">
    <property type="entry name" value="E2F-SERTA_domain_protein"/>
</dbReference>
<dbReference type="GO" id="GO:0005634">
    <property type="term" value="C:nucleus"/>
    <property type="evidence" value="ECO:0007669"/>
    <property type="project" value="TreeGrafter"/>
</dbReference>
<proteinExistence type="predicted"/>
<evidence type="ECO:0000313" key="4">
    <source>
        <dbReference type="Proteomes" id="UP000314982"/>
    </source>
</evidence>
<dbReference type="Ensembl" id="ENSHHUT00000005326.1">
    <property type="protein sequence ID" value="ENSHHUP00000005159.1"/>
    <property type="gene ID" value="ENSHHUG00000003203.1"/>
</dbReference>
<organism evidence="3 4">
    <name type="scientific">Hucho hucho</name>
    <name type="common">huchen</name>
    <dbReference type="NCBI Taxonomy" id="62062"/>
    <lineage>
        <taxon>Eukaryota</taxon>
        <taxon>Metazoa</taxon>
        <taxon>Chordata</taxon>
        <taxon>Craniata</taxon>
        <taxon>Vertebrata</taxon>
        <taxon>Euteleostomi</taxon>
        <taxon>Actinopterygii</taxon>
        <taxon>Neopterygii</taxon>
        <taxon>Teleostei</taxon>
        <taxon>Protacanthopterygii</taxon>
        <taxon>Salmoniformes</taxon>
        <taxon>Salmonidae</taxon>
        <taxon>Salmoninae</taxon>
        <taxon>Hucho</taxon>
    </lineage>
</organism>
<dbReference type="STRING" id="62062.ENSHHUP00000005159"/>
<evidence type="ECO:0000256" key="1">
    <source>
        <dbReference type="SAM" id="MobiDB-lite"/>
    </source>
</evidence>
<dbReference type="PANTHER" id="PTHR16277:SF6">
    <property type="entry name" value="CELL DIVISION CYCLE-ASSOCIATED PROTEIN 4"/>
    <property type="match status" value="1"/>
</dbReference>
<dbReference type="InterPro" id="IPR009263">
    <property type="entry name" value="SERTA_dom"/>
</dbReference>
<evidence type="ECO:0000313" key="3">
    <source>
        <dbReference type="Ensembl" id="ENSHHUP00000005159.1"/>
    </source>
</evidence>
<dbReference type="AlphaFoldDB" id="A0A4W5JZ75"/>
<protein>
    <recommendedName>
        <fullName evidence="2">SERTA domain-containing protein</fullName>
    </recommendedName>
</protein>
<feature type="region of interest" description="Disordered" evidence="1">
    <location>
        <begin position="140"/>
        <end position="177"/>
    </location>
</feature>
<dbReference type="PANTHER" id="PTHR16277">
    <property type="entry name" value="CELL DIVISION CYCLE ASSOCIATED PROTEIN 4/SERTA DOMAIN-CONTAINING PROTEIN 2"/>
    <property type="match status" value="1"/>
</dbReference>
<evidence type="ECO:0000259" key="2">
    <source>
        <dbReference type="PROSITE" id="PS51053"/>
    </source>
</evidence>
<dbReference type="Proteomes" id="UP000314982">
    <property type="component" value="Unassembled WGS sequence"/>
</dbReference>
<reference evidence="4" key="1">
    <citation type="submission" date="2018-06" db="EMBL/GenBank/DDBJ databases">
        <title>Genome assembly of Danube salmon.</title>
        <authorList>
            <person name="Macqueen D.J."/>
            <person name="Gundappa M.K."/>
        </authorList>
    </citation>
    <scope>NUCLEOTIDE SEQUENCE [LARGE SCALE GENOMIC DNA]</scope>
</reference>
<feature type="region of interest" description="Disordered" evidence="1">
    <location>
        <begin position="1"/>
        <end position="26"/>
    </location>
</feature>
<reference evidence="3" key="3">
    <citation type="submission" date="2025-09" db="UniProtKB">
        <authorList>
            <consortium name="Ensembl"/>
        </authorList>
    </citation>
    <scope>IDENTIFICATION</scope>
</reference>
<keyword evidence="4" id="KW-1185">Reference proteome</keyword>
<sequence length="269" mass="29257">MFPKGTKRKFSDSREEPVAGGEDVNQSSSAAVRMLSSYSLQRQSLLDMSLIKLQLCHMLVEPNLCRSVLIANTVRQIQEEMTQDGTWQIMTQALTQSLSPHPDAPTHTIDLSDLPLNAVHHDSLRDGIWEDGPLTCPGCAEGNRLGVSSPSPPHTSLPTSPSQDSSSGHPRAQSPSAHLRSFEGEMANSLGYLTDLALDDIFEDIDTSMYDSSDIPSALASYPSWVCGVSSWGDEGLKMCSSYTSASTLQQCLTDLNDLDHIMEILVNS</sequence>
<reference evidence="3" key="2">
    <citation type="submission" date="2025-08" db="UniProtKB">
        <authorList>
            <consortium name="Ensembl"/>
        </authorList>
    </citation>
    <scope>IDENTIFICATION</scope>
</reference>
<dbReference type="GeneTree" id="ENSGT00530000063867"/>
<dbReference type="Pfam" id="PF06031">
    <property type="entry name" value="SERTA"/>
    <property type="match status" value="1"/>
</dbReference>
<feature type="domain" description="SERTA" evidence="2">
    <location>
        <begin position="38"/>
        <end position="85"/>
    </location>
</feature>